<comment type="caution">
    <text evidence="3">The sequence shown here is derived from an EMBL/GenBank/DDBJ whole genome shotgun (WGS) entry which is preliminary data.</text>
</comment>
<dbReference type="Gene3D" id="3.30.910.20">
    <property type="entry name" value="Skp domain"/>
    <property type="match status" value="1"/>
</dbReference>
<dbReference type="AlphaFoldDB" id="A0A4S3MR17"/>
<dbReference type="GO" id="GO:0051082">
    <property type="term" value="F:unfolded protein binding"/>
    <property type="evidence" value="ECO:0007669"/>
    <property type="project" value="InterPro"/>
</dbReference>
<reference evidence="3 4" key="1">
    <citation type="submission" date="2019-04" db="EMBL/GenBank/DDBJ databases">
        <title>Draft genome sequence of Gemmobacter aestuarii sp. nov.</title>
        <authorList>
            <person name="Hameed A."/>
            <person name="Lin S.-Y."/>
            <person name="Shahina M."/>
            <person name="Lai W.-A."/>
            <person name="Young C.-C."/>
        </authorList>
    </citation>
    <scope>NUCLEOTIDE SEQUENCE [LARGE SCALE GENOMIC DNA]</scope>
    <source>
        <strain evidence="3 4">CC-PW-75</strain>
    </source>
</reference>
<sequence>MFRARLVLALAGAALSASPVLAQDASSLPLSQPLPEAPQVLLLSQDRLFSGTLYGKAVQARIEEASRGLQAENRRIEADLEAEERALTEQRKTLPPDEFRTLAEAFDAKVEGIRAAQEAKARSITQDRETERQRFFETAVPILAELMAEQGAVAIIDKNAVILSFDRIDITDTAIARIDAKLGDGSALPE</sequence>
<dbReference type="Pfam" id="PF03938">
    <property type="entry name" value="OmpH"/>
    <property type="match status" value="1"/>
</dbReference>
<dbReference type="EMBL" id="SSND01000001">
    <property type="protein sequence ID" value="THD84473.1"/>
    <property type="molecule type" value="Genomic_DNA"/>
</dbReference>
<protein>
    <submittedName>
        <fullName evidence="3">OmpH family outer membrane protein</fullName>
    </submittedName>
</protein>
<evidence type="ECO:0000313" key="3">
    <source>
        <dbReference type="EMBL" id="THD84473.1"/>
    </source>
</evidence>
<dbReference type="OrthoDB" id="7868372at2"/>
<dbReference type="SUPFAM" id="SSF111384">
    <property type="entry name" value="OmpH-like"/>
    <property type="match status" value="1"/>
</dbReference>
<keyword evidence="4" id="KW-1185">Reference proteome</keyword>
<feature type="signal peptide" evidence="2">
    <location>
        <begin position="1"/>
        <end position="22"/>
    </location>
</feature>
<evidence type="ECO:0000256" key="2">
    <source>
        <dbReference type="SAM" id="SignalP"/>
    </source>
</evidence>
<dbReference type="RefSeq" id="WP_136392854.1">
    <property type="nucleotide sequence ID" value="NZ_SSND01000001.1"/>
</dbReference>
<name>A0A4S3MR17_9RHOB</name>
<proteinExistence type="predicted"/>
<dbReference type="InterPro" id="IPR024930">
    <property type="entry name" value="Skp_dom_sf"/>
</dbReference>
<dbReference type="Proteomes" id="UP000309450">
    <property type="component" value="Unassembled WGS sequence"/>
</dbReference>
<feature type="coiled-coil region" evidence="1">
    <location>
        <begin position="66"/>
        <end position="93"/>
    </location>
</feature>
<dbReference type="InterPro" id="IPR005632">
    <property type="entry name" value="Chaperone_Skp"/>
</dbReference>
<evidence type="ECO:0000256" key="1">
    <source>
        <dbReference type="SAM" id="Coils"/>
    </source>
</evidence>
<keyword evidence="2" id="KW-0732">Signal</keyword>
<gene>
    <name evidence="3" type="ORF">E7811_01620</name>
</gene>
<organism evidence="3 4">
    <name type="scientific">Aliigemmobacter aestuarii</name>
    <dbReference type="NCBI Taxonomy" id="1445661"/>
    <lineage>
        <taxon>Bacteria</taxon>
        <taxon>Pseudomonadati</taxon>
        <taxon>Pseudomonadota</taxon>
        <taxon>Alphaproteobacteria</taxon>
        <taxon>Rhodobacterales</taxon>
        <taxon>Paracoccaceae</taxon>
        <taxon>Aliigemmobacter</taxon>
    </lineage>
</organism>
<dbReference type="SMART" id="SM00935">
    <property type="entry name" value="OmpH"/>
    <property type="match status" value="1"/>
</dbReference>
<evidence type="ECO:0000313" key="4">
    <source>
        <dbReference type="Proteomes" id="UP000309450"/>
    </source>
</evidence>
<accession>A0A4S3MR17</accession>
<feature type="chain" id="PRO_5020490765" evidence="2">
    <location>
        <begin position="23"/>
        <end position="190"/>
    </location>
</feature>
<keyword evidence="1" id="KW-0175">Coiled coil</keyword>